<protein>
    <recommendedName>
        <fullName evidence="1">DNA replication ATP-dependent helicase/nuclease</fullName>
        <ecNumber evidence="1">3.1.-.-</ecNumber>
        <ecNumber evidence="1">3.6.4.12</ecNumber>
    </recommendedName>
</protein>
<keyword evidence="1" id="KW-0235">DNA replication</keyword>
<dbReference type="Proteomes" id="UP001217089">
    <property type="component" value="Unassembled WGS sequence"/>
</dbReference>
<dbReference type="SUPFAM" id="SSF52540">
    <property type="entry name" value="P-loop containing nucleoside triphosphate hydrolases"/>
    <property type="match status" value="1"/>
</dbReference>
<keyword evidence="1" id="KW-0158">Chromosome</keyword>
<keyword evidence="5" id="KW-1185">Reference proteome</keyword>
<keyword evidence="1" id="KW-0408">Iron</keyword>
<keyword evidence="1" id="KW-0539">Nucleus</keyword>
<keyword evidence="1" id="KW-0234">DNA repair</keyword>
<organism evidence="4 5">
    <name type="scientific">Tegillarca granosa</name>
    <name type="common">Malaysian cockle</name>
    <name type="synonym">Anadara granosa</name>
    <dbReference type="NCBI Taxonomy" id="220873"/>
    <lineage>
        <taxon>Eukaryota</taxon>
        <taxon>Metazoa</taxon>
        <taxon>Spiralia</taxon>
        <taxon>Lophotrochozoa</taxon>
        <taxon>Mollusca</taxon>
        <taxon>Bivalvia</taxon>
        <taxon>Autobranchia</taxon>
        <taxon>Pteriomorphia</taxon>
        <taxon>Arcoida</taxon>
        <taxon>Arcoidea</taxon>
        <taxon>Arcidae</taxon>
        <taxon>Tegillarca</taxon>
    </lineage>
</organism>
<dbReference type="InterPro" id="IPR045055">
    <property type="entry name" value="DNA2/NAM7-like"/>
</dbReference>
<keyword evidence="1" id="KW-0227">DNA damage</keyword>
<feature type="domain" description="DNA2/NAM7 helicase-like C-terminal" evidence="3">
    <location>
        <begin position="244"/>
        <end position="367"/>
    </location>
</feature>
<keyword evidence="1" id="KW-0411">Iron-sulfur</keyword>
<keyword evidence="1" id="KW-0004">4Fe-4S</keyword>
<keyword evidence="1" id="KW-0547">Nucleotide-binding</keyword>
<evidence type="ECO:0000259" key="3">
    <source>
        <dbReference type="Pfam" id="PF13087"/>
    </source>
</evidence>
<accession>A0ABQ9F5H4</accession>
<keyword evidence="1" id="KW-0378">Hydrolase</keyword>
<dbReference type="InterPro" id="IPR027417">
    <property type="entry name" value="P-loop_NTPase"/>
</dbReference>
<keyword evidence="1" id="KW-0238">DNA-binding</keyword>
<keyword evidence="1" id="KW-0479">Metal-binding</keyword>
<keyword evidence="1" id="KW-0511">Multifunctional enzyme</keyword>
<gene>
    <name evidence="4" type="ORF">KUTeg_010011</name>
</gene>
<comment type="subcellular location">
    <subcellularLocation>
        <location evidence="1">Nucleus</location>
    </subcellularLocation>
    <subcellularLocation>
        <location evidence="1">Chromosome</location>
    </subcellularLocation>
</comment>
<dbReference type="Pfam" id="PF13087">
    <property type="entry name" value="AAA_12"/>
    <property type="match status" value="1"/>
</dbReference>
<keyword evidence="1" id="KW-0540">Nuclease</keyword>
<proteinExistence type="inferred from homology"/>
<reference evidence="4 5" key="1">
    <citation type="submission" date="2022-12" db="EMBL/GenBank/DDBJ databases">
        <title>Chromosome-level genome of Tegillarca granosa.</title>
        <authorList>
            <person name="Kim J."/>
        </authorList>
    </citation>
    <scope>NUCLEOTIDE SEQUENCE [LARGE SCALE GENOMIC DNA]</scope>
    <source>
        <strain evidence="4">Teg-2019</strain>
        <tissue evidence="4">Adductor muscle</tissue>
    </source>
</reference>
<evidence type="ECO:0000256" key="1">
    <source>
        <dbReference type="RuleBase" id="RU367041"/>
    </source>
</evidence>
<keyword evidence="1" id="KW-0067">ATP-binding</keyword>
<dbReference type="EC" id="3.6.4.12" evidence="1"/>
<dbReference type="EMBL" id="JARBDR010000440">
    <property type="protein sequence ID" value="KAJ8312638.1"/>
    <property type="molecule type" value="Genomic_DNA"/>
</dbReference>
<comment type="caution">
    <text evidence="4">The sequence shown here is derived from an EMBL/GenBank/DDBJ whole genome shotgun (WGS) entry which is preliminary data.</text>
</comment>
<dbReference type="EC" id="3.1.-.-" evidence="1"/>
<dbReference type="Gene3D" id="3.40.50.300">
    <property type="entry name" value="P-loop containing nucleotide triphosphate hydrolases"/>
    <property type="match status" value="2"/>
</dbReference>
<name>A0ABQ9F5H4_TEGGR</name>
<dbReference type="PANTHER" id="PTHR10887:SF433">
    <property type="entry name" value="DNA REPLICATION ATP-DEPENDENT HELICASE_NUCLEASE DNA2"/>
    <property type="match status" value="1"/>
</dbReference>
<dbReference type="Pfam" id="PF13086">
    <property type="entry name" value="AAA_11"/>
    <property type="match status" value="1"/>
</dbReference>
<evidence type="ECO:0000313" key="5">
    <source>
        <dbReference type="Proteomes" id="UP001217089"/>
    </source>
</evidence>
<evidence type="ECO:0000313" key="4">
    <source>
        <dbReference type="EMBL" id="KAJ8312638.1"/>
    </source>
</evidence>
<comment type="similarity">
    <text evidence="1">Belongs to the DNA2/NAM7 helicase family.</text>
</comment>
<comment type="catalytic activity">
    <reaction evidence="1">
        <text>ATP + H2O = ADP + phosphate + H(+)</text>
        <dbReference type="Rhea" id="RHEA:13065"/>
        <dbReference type="ChEBI" id="CHEBI:15377"/>
        <dbReference type="ChEBI" id="CHEBI:15378"/>
        <dbReference type="ChEBI" id="CHEBI:30616"/>
        <dbReference type="ChEBI" id="CHEBI:43474"/>
        <dbReference type="ChEBI" id="CHEBI:456216"/>
        <dbReference type="EC" id="3.6.4.12"/>
    </reaction>
</comment>
<dbReference type="InterPro" id="IPR041677">
    <property type="entry name" value="DNA2/NAM7_AAA_11"/>
</dbReference>
<dbReference type="PANTHER" id="PTHR10887">
    <property type="entry name" value="DNA2/NAM7 HELICASE FAMILY"/>
    <property type="match status" value="1"/>
</dbReference>
<evidence type="ECO:0000259" key="2">
    <source>
        <dbReference type="Pfam" id="PF13086"/>
    </source>
</evidence>
<dbReference type="InterPro" id="IPR041679">
    <property type="entry name" value="DNA2/NAM7-like_C"/>
</dbReference>
<sequence length="369" mass="42742">MEESEIHQKIVLNLSEVQIETIRNLFGFYNWDFDDQLDQNFGGNLQNVGKVTEEKGVQTDYQTLQDESREVQNNVFFVEQIEEEEECRYCLCRPCITDERNRQMWWETTSVPPHSRNRFFRKDKFKRFWTMLLHRGAWSDERYLAAKSEAMRLDGRQTSYELHRRDIMPKCVLSLKIVATTSLGTNHPLFTQRKFDICIVDEASQVLQPACLGPLFSAHKFVLVGDPKQLPPVVQCKEARNLGMDESLFSRLDDSGATYELNLQYRMNSEIMSLSNKLVYNGALQCGSDKVANGQLHLSPSDQTEKIYKDKPWIKDLFISEPYKAAILLDTDKVPAPEEREPSGLIKNVTEAKIVYHLVQTLIKNETND</sequence>
<comment type="function">
    <text evidence="1">Key enzyme involved in DNA replication and DNA repair. Involved in Okazaki fragments processing by cleaving long flaps that escape FEN1: flaps that are longer than 27 nucleotides are coated by replication protein A complex (RPA), leading to recruit DNA2 which cleaves the flap until it is too short to bind RPA and becomes a substrate for FEN1. Also involved in 5'-end resection of DNA during double-strand break (DSB) repair by mediating the cleavage of 5'-ssDNA.</text>
</comment>
<keyword evidence="1" id="KW-0347">Helicase</keyword>
<feature type="domain" description="DNA2/NAM7 helicase helicase" evidence="2">
    <location>
        <begin position="156"/>
        <end position="235"/>
    </location>
</feature>